<accession>A0A0F9U2M2</accession>
<evidence type="ECO:0000313" key="1">
    <source>
        <dbReference type="EMBL" id="KKN87495.1"/>
    </source>
</evidence>
<reference evidence="1" key="1">
    <citation type="journal article" date="2015" name="Nature">
        <title>Complex archaea that bridge the gap between prokaryotes and eukaryotes.</title>
        <authorList>
            <person name="Spang A."/>
            <person name="Saw J.H."/>
            <person name="Jorgensen S.L."/>
            <person name="Zaremba-Niedzwiedzka K."/>
            <person name="Martijn J."/>
            <person name="Lind A.E."/>
            <person name="van Eijk R."/>
            <person name="Schleper C."/>
            <person name="Guy L."/>
            <person name="Ettema T.J."/>
        </authorList>
    </citation>
    <scope>NUCLEOTIDE SEQUENCE</scope>
</reference>
<proteinExistence type="predicted"/>
<comment type="caution">
    <text evidence="1">The sequence shown here is derived from an EMBL/GenBank/DDBJ whole genome shotgun (WGS) entry which is preliminary data.</text>
</comment>
<gene>
    <name evidence="1" type="ORF">LCGC14_0259500</name>
</gene>
<name>A0A0F9U2M2_9ZZZZ</name>
<dbReference type="AlphaFoldDB" id="A0A0F9U2M2"/>
<sequence>MNDSPATHTGTMTWPLDSMNGPEGERLIQLRECEYGWMGDGFRWKADGSAPRALVTDGKWIETYFGLRVNSIRPRPVEELREFYQRAVDHSATQLGQLGQEQASLNRVLAIVHKEQVLALAALGAFDEEHGTGGET</sequence>
<organism evidence="1">
    <name type="scientific">marine sediment metagenome</name>
    <dbReference type="NCBI Taxonomy" id="412755"/>
    <lineage>
        <taxon>unclassified sequences</taxon>
        <taxon>metagenomes</taxon>
        <taxon>ecological metagenomes</taxon>
    </lineage>
</organism>
<dbReference type="EMBL" id="LAZR01000138">
    <property type="protein sequence ID" value="KKN87495.1"/>
    <property type="molecule type" value="Genomic_DNA"/>
</dbReference>
<protein>
    <submittedName>
        <fullName evidence="1">Uncharacterized protein</fullName>
    </submittedName>
</protein>